<proteinExistence type="predicted"/>
<dbReference type="AlphaFoldDB" id="A0A099W826"/>
<dbReference type="OrthoDB" id="2361413at2"/>
<dbReference type="Pfam" id="PF13125">
    <property type="entry name" value="DUF3958"/>
    <property type="match status" value="1"/>
</dbReference>
<dbReference type="InterPro" id="IPR025014">
    <property type="entry name" value="DUF3958"/>
</dbReference>
<reference evidence="1 2" key="1">
    <citation type="submission" date="2014-05" db="EMBL/GenBank/DDBJ databases">
        <title>Novel Listeriaceae from food processing environments.</title>
        <authorList>
            <person name="den Bakker H.C."/>
        </authorList>
    </citation>
    <scope>NUCLEOTIDE SEQUENCE [LARGE SCALE GENOMIC DNA]</scope>
    <source>
        <strain evidence="1 2">FSL A5-0281</strain>
    </source>
</reference>
<evidence type="ECO:0000313" key="1">
    <source>
        <dbReference type="EMBL" id="KGL40573.1"/>
    </source>
</evidence>
<dbReference type="STRING" id="1552123.EP57_08435"/>
<protein>
    <submittedName>
        <fullName evidence="1">Uncharacterized protein</fullName>
    </submittedName>
</protein>
<sequence length="120" mass="14441">MSERDREIDSWNQRLQNVADDQYAKEQEIRRQKQLLDEVDVIHNRNNRLFDALGSTWHRDREMAVFLDTQQHDYQRKHFHVVDGMAEEQVRLEQEKRALLEKESDYYAARRKVALGGEQA</sequence>
<dbReference type="Proteomes" id="UP000029844">
    <property type="component" value="Unassembled WGS sequence"/>
</dbReference>
<name>A0A099W826_9LIST</name>
<accession>A0A099W826</accession>
<dbReference type="RefSeq" id="WP_036085773.1">
    <property type="nucleotide sequence ID" value="NZ_CBCSHQ010000012.1"/>
</dbReference>
<evidence type="ECO:0000313" key="2">
    <source>
        <dbReference type="Proteomes" id="UP000029844"/>
    </source>
</evidence>
<comment type="caution">
    <text evidence="1">The sequence shown here is derived from an EMBL/GenBank/DDBJ whole genome shotgun (WGS) entry which is preliminary data.</text>
</comment>
<dbReference type="GeneID" id="58717398"/>
<organism evidence="1 2">
    <name type="scientific">Listeria booriae</name>
    <dbReference type="NCBI Taxonomy" id="1552123"/>
    <lineage>
        <taxon>Bacteria</taxon>
        <taxon>Bacillati</taxon>
        <taxon>Bacillota</taxon>
        <taxon>Bacilli</taxon>
        <taxon>Bacillales</taxon>
        <taxon>Listeriaceae</taxon>
        <taxon>Listeria</taxon>
    </lineage>
</organism>
<dbReference type="EMBL" id="JNFA01000023">
    <property type="protein sequence ID" value="KGL40573.1"/>
    <property type="molecule type" value="Genomic_DNA"/>
</dbReference>
<keyword evidence="2" id="KW-1185">Reference proteome</keyword>
<gene>
    <name evidence="1" type="ORF">EP57_08435</name>
</gene>